<gene>
    <name evidence="1" type="ORF">AFUS01_LOCUS24702</name>
</gene>
<comment type="caution">
    <text evidence="1">The sequence shown here is derived from an EMBL/GenBank/DDBJ whole genome shotgun (WGS) entry which is preliminary data.</text>
</comment>
<feature type="non-terminal residue" evidence="1">
    <location>
        <position position="1"/>
    </location>
</feature>
<keyword evidence="2" id="KW-1185">Reference proteome</keyword>
<organism evidence="1 2">
    <name type="scientific">Allacma fusca</name>
    <dbReference type="NCBI Taxonomy" id="39272"/>
    <lineage>
        <taxon>Eukaryota</taxon>
        <taxon>Metazoa</taxon>
        <taxon>Ecdysozoa</taxon>
        <taxon>Arthropoda</taxon>
        <taxon>Hexapoda</taxon>
        <taxon>Collembola</taxon>
        <taxon>Symphypleona</taxon>
        <taxon>Sminthuridae</taxon>
        <taxon>Allacma</taxon>
    </lineage>
</organism>
<accession>A0A8J2P8V4</accession>
<sequence length="96" mass="10275">LEKTSSNSSTKIVFKVKMKVLSLYLLLATVLAGSTGKLQDGKTRNVRHIGYGAHNQNFPGSPGYSANAPVPQPRGYATLPVPHNGGSPNQNYYNGM</sequence>
<name>A0A8J2P8V4_9HEXA</name>
<dbReference type="Proteomes" id="UP000708208">
    <property type="component" value="Unassembled WGS sequence"/>
</dbReference>
<reference evidence="1" key="1">
    <citation type="submission" date="2021-06" db="EMBL/GenBank/DDBJ databases">
        <authorList>
            <person name="Hodson N. C."/>
            <person name="Mongue J. A."/>
            <person name="Jaron S. K."/>
        </authorList>
    </citation>
    <scope>NUCLEOTIDE SEQUENCE</scope>
</reference>
<dbReference type="AlphaFoldDB" id="A0A8J2P8V4"/>
<evidence type="ECO:0000313" key="2">
    <source>
        <dbReference type="Proteomes" id="UP000708208"/>
    </source>
</evidence>
<feature type="non-terminal residue" evidence="1">
    <location>
        <position position="96"/>
    </location>
</feature>
<dbReference type="EMBL" id="CAJVCH010310804">
    <property type="protein sequence ID" value="CAG7786118.1"/>
    <property type="molecule type" value="Genomic_DNA"/>
</dbReference>
<protein>
    <submittedName>
        <fullName evidence="1">Uncharacterized protein</fullName>
    </submittedName>
</protein>
<evidence type="ECO:0000313" key="1">
    <source>
        <dbReference type="EMBL" id="CAG7786118.1"/>
    </source>
</evidence>
<proteinExistence type="predicted"/>